<evidence type="ECO:0000256" key="2">
    <source>
        <dbReference type="ARBA" id="ARBA00022723"/>
    </source>
</evidence>
<evidence type="ECO:0000313" key="6">
    <source>
        <dbReference type="EMBL" id="GAA2064361.1"/>
    </source>
</evidence>
<dbReference type="InterPro" id="IPR042098">
    <property type="entry name" value="TauD-like_sf"/>
</dbReference>
<keyword evidence="3" id="KW-0560">Oxidoreductase</keyword>
<evidence type="ECO:0000256" key="1">
    <source>
        <dbReference type="ARBA" id="ARBA00008425"/>
    </source>
</evidence>
<dbReference type="InterPro" id="IPR053447">
    <property type="entry name" value="Alpha-KG_dependent_hydroxylase"/>
</dbReference>
<comment type="similarity">
    <text evidence="1">Belongs to the clavaminate synthase family.</text>
</comment>
<dbReference type="InterPro" id="IPR003819">
    <property type="entry name" value="TauD/TfdA-like"/>
</dbReference>
<name>A0ABP5H407_9ACTN</name>
<proteinExistence type="inferred from homology"/>
<evidence type="ECO:0000259" key="5">
    <source>
        <dbReference type="Pfam" id="PF02668"/>
    </source>
</evidence>
<dbReference type="Pfam" id="PF02668">
    <property type="entry name" value="TauD"/>
    <property type="match status" value="1"/>
</dbReference>
<gene>
    <name evidence="6" type="ORF">GCM10009839_89780</name>
</gene>
<evidence type="ECO:0000256" key="3">
    <source>
        <dbReference type="ARBA" id="ARBA00023002"/>
    </source>
</evidence>
<dbReference type="RefSeq" id="WP_344671884.1">
    <property type="nucleotide sequence ID" value="NZ_BAAAQN010000096.1"/>
</dbReference>
<reference evidence="7" key="1">
    <citation type="journal article" date="2019" name="Int. J. Syst. Evol. Microbiol.">
        <title>The Global Catalogue of Microorganisms (GCM) 10K type strain sequencing project: providing services to taxonomists for standard genome sequencing and annotation.</title>
        <authorList>
            <consortium name="The Broad Institute Genomics Platform"/>
            <consortium name="The Broad Institute Genome Sequencing Center for Infectious Disease"/>
            <person name="Wu L."/>
            <person name="Ma J."/>
        </authorList>
    </citation>
    <scope>NUCLEOTIDE SEQUENCE [LARGE SCALE GENOMIC DNA]</scope>
    <source>
        <strain evidence="7">JCM 16014</strain>
    </source>
</reference>
<accession>A0ABP5H407</accession>
<organism evidence="6 7">
    <name type="scientific">Catenulispora yoronensis</name>
    <dbReference type="NCBI Taxonomy" id="450799"/>
    <lineage>
        <taxon>Bacteria</taxon>
        <taxon>Bacillati</taxon>
        <taxon>Actinomycetota</taxon>
        <taxon>Actinomycetes</taxon>
        <taxon>Catenulisporales</taxon>
        <taxon>Catenulisporaceae</taxon>
        <taxon>Catenulispora</taxon>
    </lineage>
</organism>
<dbReference type="InterPro" id="IPR014503">
    <property type="entry name" value="Clavaminate_syn-like"/>
</dbReference>
<keyword evidence="2" id="KW-0479">Metal-binding</keyword>
<dbReference type="Proteomes" id="UP001500751">
    <property type="component" value="Unassembled WGS sequence"/>
</dbReference>
<dbReference type="NCBIfam" id="NF041363">
    <property type="entry name" value="GntD_guanitoxin"/>
    <property type="match status" value="1"/>
</dbReference>
<dbReference type="Gene3D" id="3.60.130.10">
    <property type="entry name" value="Clavaminate synthase-like"/>
    <property type="match status" value="1"/>
</dbReference>
<dbReference type="SUPFAM" id="SSF51197">
    <property type="entry name" value="Clavaminate synthase-like"/>
    <property type="match status" value="1"/>
</dbReference>
<keyword evidence="7" id="KW-1185">Reference proteome</keyword>
<evidence type="ECO:0000256" key="4">
    <source>
        <dbReference type="ARBA" id="ARBA00023004"/>
    </source>
</evidence>
<protein>
    <submittedName>
        <fullName evidence="6">Clavaminate synthase family protein</fullName>
    </submittedName>
</protein>
<keyword evidence="4" id="KW-0408">Iron</keyword>
<sequence length="333" mass="37539">MDTLEIDATELQAITQLLDKLEGTFERLDTEEALHQVAVHAHELPSRLRLALNAFRLERMSGVLRIRGYQVDDDRLGPTPGHWRESRNPSPAHREELLLVMLSSLVGDPFGWATQQDGRLIHDIIPIQGHEQEQMGTSSEALLTWHTEDAFHLLRGDFLAFSCLRNPYAAVTTIGFVDTLKLTDRTRSVLAQPRFNILPDNSHKAKNNSPGTAESFAYVEEMLNNPAPVAVLFGDLDKPYIRADPYFMTVQDGDDEARAALAELADAVEDDMHDLRLEAGEFCFLDNFRVVHGRKPFKARFDGTDRWLKRVNVTSDLRKSRGARTSAGSRSIH</sequence>
<dbReference type="PIRSF" id="PIRSF019543">
    <property type="entry name" value="Clavaminate_syn"/>
    <property type="match status" value="1"/>
</dbReference>
<evidence type="ECO:0000313" key="7">
    <source>
        <dbReference type="Proteomes" id="UP001500751"/>
    </source>
</evidence>
<feature type="domain" description="TauD/TfdA-like" evidence="5">
    <location>
        <begin position="130"/>
        <end position="311"/>
    </location>
</feature>
<comment type="caution">
    <text evidence="6">The sequence shown here is derived from an EMBL/GenBank/DDBJ whole genome shotgun (WGS) entry which is preliminary data.</text>
</comment>
<dbReference type="EMBL" id="BAAAQN010000096">
    <property type="protein sequence ID" value="GAA2064361.1"/>
    <property type="molecule type" value="Genomic_DNA"/>
</dbReference>